<dbReference type="EMBL" id="CADCUD010000007">
    <property type="protein sequence ID" value="CAA9310151.1"/>
    <property type="molecule type" value="Genomic_DNA"/>
</dbReference>
<feature type="compositionally biased region" description="Low complexity" evidence="1">
    <location>
        <begin position="34"/>
        <end position="43"/>
    </location>
</feature>
<evidence type="ECO:0000256" key="1">
    <source>
        <dbReference type="SAM" id="MobiDB-lite"/>
    </source>
</evidence>
<dbReference type="AlphaFoldDB" id="A0A6J4KMG3"/>
<dbReference type="Gene3D" id="3.30.70.2390">
    <property type="match status" value="1"/>
</dbReference>
<dbReference type="InterPro" id="IPR027381">
    <property type="entry name" value="LytR/CpsA/Psr_C"/>
</dbReference>
<feature type="compositionally biased region" description="Basic and acidic residues" evidence="1">
    <location>
        <begin position="52"/>
        <end position="80"/>
    </location>
</feature>
<reference evidence="3" key="1">
    <citation type="submission" date="2020-02" db="EMBL/GenBank/DDBJ databases">
        <authorList>
            <person name="Meier V. D."/>
        </authorList>
    </citation>
    <scope>NUCLEOTIDE SEQUENCE</scope>
    <source>
        <strain evidence="3">AVDCRST_MAG46</strain>
    </source>
</reference>
<dbReference type="Pfam" id="PF13399">
    <property type="entry name" value="LytR_C"/>
    <property type="match status" value="1"/>
</dbReference>
<evidence type="ECO:0000259" key="2">
    <source>
        <dbReference type="Pfam" id="PF13399"/>
    </source>
</evidence>
<sequence>MSQVFTGRSWALLTSVAVVVAAVLAFLITGSPDSDPAVAAAPSSPSPSPSPSDEREPVKQRPEDKPDRKPAEQRREKPDKPTAYVEVFNNSGITGLAGETASSLSGAGWKVVGTDNWYGSIPASTVYYPSRLKDQASLLAEEIGATRVRPAVEPMRFDRLTLILTGDL</sequence>
<organism evidence="3">
    <name type="scientific">uncultured Nocardioidaceae bacterium</name>
    <dbReference type="NCBI Taxonomy" id="253824"/>
    <lineage>
        <taxon>Bacteria</taxon>
        <taxon>Bacillati</taxon>
        <taxon>Actinomycetota</taxon>
        <taxon>Actinomycetes</taxon>
        <taxon>Propionibacteriales</taxon>
        <taxon>Nocardioidaceae</taxon>
        <taxon>environmental samples</taxon>
    </lineage>
</organism>
<accession>A0A6J4KMG3</accession>
<name>A0A6J4KMG3_9ACTN</name>
<feature type="domain" description="LytR/CpsA/Psr regulator C-terminal" evidence="2">
    <location>
        <begin position="84"/>
        <end position="167"/>
    </location>
</feature>
<feature type="region of interest" description="Disordered" evidence="1">
    <location>
        <begin position="34"/>
        <end position="84"/>
    </location>
</feature>
<gene>
    <name evidence="3" type="ORF">AVDCRST_MAG46-91</name>
</gene>
<protein>
    <recommendedName>
        <fullName evidence="2">LytR/CpsA/Psr regulator C-terminal domain-containing protein</fullName>
    </recommendedName>
</protein>
<evidence type="ECO:0000313" key="3">
    <source>
        <dbReference type="EMBL" id="CAA9310151.1"/>
    </source>
</evidence>
<proteinExistence type="predicted"/>